<reference evidence="7 8" key="2">
    <citation type="submission" date="2019-01" db="EMBL/GenBank/DDBJ databases">
        <title>The decoding of complex shrimp genome reveals the adaptation for benthos swimmer, frequently molting mechanism and breeding impact on genome.</title>
        <authorList>
            <person name="Sun Y."/>
            <person name="Gao Y."/>
            <person name="Yu Y."/>
        </authorList>
    </citation>
    <scope>NUCLEOTIDE SEQUENCE [LARGE SCALE GENOMIC DNA]</scope>
    <source>
        <tissue evidence="7">Muscle</tissue>
    </source>
</reference>
<comment type="similarity">
    <text evidence="2">Belongs to the MSOX/MTOX family.</text>
</comment>
<evidence type="ECO:0000259" key="6">
    <source>
        <dbReference type="Pfam" id="PF01266"/>
    </source>
</evidence>
<dbReference type="GO" id="GO:0008115">
    <property type="term" value="F:sarcosine oxidase activity"/>
    <property type="evidence" value="ECO:0007669"/>
    <property type="project" value="TreeGrafter"/>
</dbReference>
<accession>A0A423SSG7</accession>
<dbReference type="Gene3D" id="3.50.50.60">
    <property type="entry name" value="FAD/NAD(P)-binding domain"/>
    <property type="match status" value="1"/>
</dbReference>
<dbReference type="InterPro" id="IPR006076">
    <property type="entry name" value="FAD-dep_OxRdtase"/>
</dbReference>
<comment type="caution">
    <text evidence="7">The sequence shown here is derived from an EMBL/GenBank/DDBJ whole genome shotgun (WGS) entry which is preliminary data.</text>
</comment>
<dbReference type="Proteomes" id="UP000283509">
    <property type="component" value="Unassembled WGS sequence"/>
</dbReference>
<evidence type="ECO:0000313" key="8">
    <source>
        <dbReference type="Proteomes" id="UP000283509"/>
    </source>
</evidence>
<evidence type="ECO:0000256" key="5">
    <source>
        <dbReference type="ARBA" id="ARBA00023002"/>
    </source>
</evidence>
<keyword evidence="3" id="KW-0285">Flavoprotein</keyword>
<dbReference type="Pfam" id="PF01266">
    <property type="entry name" value="DAO"/>
    <property type="match status" value="1"/>
</dbReference>
<evidence type="ECO:0000256" key="2">
    <source>
        <dbReference type="ARBA" id="ARBA00010989"/>
    </source>
</evidence>
<comment type="cofactor">
    <cofactor evidence="1">
        <name>FAD</name>
        <dbReference type="ChEBI" id="CHEBI:57692"/>
    </cofactor>
</comment>
<evidence type="ECO:0000313" key="7">
    <source>
        <dbReference type="EMBL" id="ROT67147.1"/>
    </source>
</evidence>
<keyword evidence="5" id="KW-0560">Oxidoreductase</keyword>
<evidence type="ECO:0000256" key="3">
    <source>
        <dbReference type="ARBA" id="ARBA00022630"/>
    </source>
</evidence>
<dbReference type="InterPro" id="IPR045170">
    <property type="entry name" value="MTOX"/>
</dbReference>
<protein>
    <recommendedName>
        <fullName evidence="6">FAD dependent oxidoreductase domain-containing protein</fullName>
    </recommendedName>
</protein>
<evidence type="ECO:0000256" key="4">
    <source>
        <dbReference type="ARBA" id="ARBA00022827"/>
    </source>
</evidence>
<reference evidence="7 8" key="1">
    <citation type="submission" date="2018-04" db="EMBL/GenBank/DDBJ databases">
        <authorList>
            <person name="Zhang X."/>
            <person name="Yuan J."/>
            <person name="Li F."/>
            <person name="Xiang J."/>
        </authorList>
    </citation>
    <scope>NUCLEOTIDE SEQUENCE [LARGE SCALE GENOMIC DNA]</scope>
    <source>
        <tissue evidence="7">Muscle</tissue>
    </source>
</reference>
<name>A0A423SSG7_PENVA</name>
<dbReference type="EMBL" id="QCYY01002842">
    <property type="protein sequence ID" value="ROT67147.1"/>
    <property type="molecule type" value="Genomic_DNA"/>
</dbReference>
<sequence length="298" mass="32083">MTESIEADVVVVGAGVHGSSAALHLARAGKKTVLLEQLSISHSSLPSSPSLPSRPLSLICATSLRSNSSILLSQFPTYPSSALRRTPPPPPLVSHSLPFPLILSQFTIPPLPTRLVPCLLTSLPKRLSLPLILSLPVHRSFHLPLPIPSPHALPSQPWPNAHHQENQLRNTRFVPFAGGFLQAVGGNPGRGRGSTAERQRRKRLIECKPSPLLVLGTKEKQPLMEKMAESAKESGNAPMWLSPAIANNMFGLGCGSDTLAFIDSSGGVLMADKCVATLQRLFRAAHGMLLERMACRRD</sequence>
<dbReference type="AlphaFoldDB" id="A0A423SSG7"/>
<feature type="domain" description="FAD dependent oxidoreductase" evidence="6">
    <location>
        <begin position="8"/>
        <end position="42"/>
    </location>
</feature>
<evidence type="ECO:0000256" key="1">
    <source>
        <dbReference type="ARBA" id="ARBA00001974"/>
    </source>
</evidence>
<dbReference type="PANTHER" id="PTHR10961:SF7">
    <property type="entry name" value="FAD DEPENDENT OXIDOREDUCTASE DOMAIN-CONTAINING PROTEIN"/>
    <property type="match status" value="1"/>
</dbReference>
<keyword evidence="4" id="KW-0274">FAD</keyword>
<gene>
    <name evidence="7" type="ORF">C7M84_014775</name>
</gene>
<proteinExistence type="inferred from homology"/>
<dbReference type="InterPro" id="IPR036188">
    <property type="entry name" value="FAD/NAD-bd_sf"/>
</dbReference>
<dbReference type="GO" id="GO:0050660">
    <property type="term" value="F:flavin adenine dinucleotide binding"/>
    <property type="evidence" value="ECO:0007669"/>
    <property type="project" value="InterPro"/>
</dbReference>
<keyword evidence="8" id="KW-1185">Reference proteome</keyword>
<dbReference type="SUPFAM" id="SSF51905">
    <property type="entry name" value="FAD/NAD(P)-binding domain"/>
    <property type="match status" value="1"/>
</dbReference>
<organism evidence="7 8">
    <name type="scientific">Penaeus vannamei</name>
    <name type="common">Whiteleg shrimp</name>
    <name type="synonym">Litopenaeus vannamei</name>
    <dbReference type="NCBI Taxonomy" id="6689"/>
    <lineage>
        <taxon>Eukaryota</taxon>
        <taxon>Metazoa</taxon>
        <taxon>Ecdysozoa</taxon>
        <taxon>Arthropoda</taxon>
        <taxon>Crustacea</taxon>
        <taxon>Multicrustacea</taxon>
        <taxon>Malacostraca</taxon>
        <taxon>Eumalacostraca</taxon>
        <taxon>Eucarida</taxon>
        <taxon>Decapoda</taxon>
        <taxon>Dendrobranchiata</taxon>
        <taxon>Penaeoidea</taxon>
        <taxon>Penaeidae</taxon>
        <taxon>Penaeus</taxon>
    </lineage>
</organism>
<dbReference type="PANTHER" id="PTHR10961">
    <property type="entry name" value="PEROXISOMAL SARCOSINE OXIDASE"/>
    <property type="match status" value="1"/>
</dbReference>